<evidence type="ECO:0000313" key="4">
    <source>
        <dbReference type="EMBL" id="KAH9830063.1"/>
    </source>
</evidence>
<dbReference type="SMART" id="SM00487">
    <property type="entry name" value="DEXDc"/>
    <property type="match status" value="1"/>
</dbReference>
<dbReference type="SUPFAM" id="SSF52540">
    <property type="entry name" value="P-loop containing nucleoside triphosphate hydrolases"/>
    <property type="match status" value="1"/>
</dbReference>
<dbReference type="InterPro" id="IPR027417">
    <property type="entry name" value="P-loop_NTPase"/>
</dbReference>
<keyword evidence="1" id="KW-0547">Nucleotide-binding</keyword>
<accession>A0ABQ8K095</accession>
<sequence length="824" mass="92257">MAPWTSSQTFFDVMVSQTDLILTRSDSGLPWEDGHVPTTWLEGHQPKLAKVRSFVSRYKAISTEMAKRDALRTKADSDSEGRTAVLGWIDRQQKTKWDVRARILDVLEEYDYSPYQCMRTLGAKEIVGELFGDDAVRNGTHPEPWAHSAVRRLIQIMWKTERTRIKREINSLEAFAEKVNEKWEATAVQSKKNFNVAVKAYAKQLAEKVELVKKIDNPLVTPNWKGHIEKVERICEQLADRSQAVKGLPKTVIEAIQQLATEEEVQELQLSISQLLEKVDPDQDEEFAFAGSNIANEGWNSGVEHYQQCTLDEVWAMLGRGTEKTIPFFNTVEATESGADPWSVQGILALQDGPTQPLVPHWHQLVGILKMLDNFLAGKPILLVDGVGVGKTMQVVGVICFLAFFHDHFERNGYFPGKYIAHRPLSETTTFKGNGNIPNAPHLIVVPVSLEYQFRLEIHRYVQAKTFDMMSYSSIIRGEKSEKFWTIVNNFKQAPIRQIILATNPAVAKDGSSIYNKCTNPKWGPGTQKKGPAFEADKASSVFSRQWCLMICDEIHDHRKTNNTFRAIRILRDQVGGVIGMSATPTITTPMDLVMIGRLLGVPLCGDQYTDVLNAHNRALNRAMSNDRAERAVEGDLARLAAVKGEGDSMEVSLSQTATVVMQITADLHMRFADQVLHRTVNSIDWEGKPISGLPPAHDIALLLRLSIIEEQVLNDVTTEAGEAMEGSRKAEASKCDLSVIAVYTPVQPGPSRVGCMPRARGRAHATLSRNRDCDSHFSHNFSKTAMLLYVLTPIQAFYIDLRRAMFHISLSKSAPENITIPET</sequence>
<dbReference type="Proteomes" id="UP000814176">
    <property type="component" value="Unassembled WGS sequence"/>
</dbReference>
<organism evidence="4 5">
    <name type="scientific">Rhodofomes roseus</name>
    <dbReference type="NCBI Taxonomy" id="34475"/>
    <lineage>
        <taxon>Eukaryota</taxon>
        <taxon>Fungi</taxon>
        <taxon>Dikarya</taxon>
        <taxon>Basidiomycota</taxon>
        <taxon>Agaricomycotina</taxon>
        <taxon>Agaricomycetes</taxon>
        <taxon>Polyporales</taxon>
        <taxon>Rhodofomes</taxon>
    </lineage>
</organism>
<evidence type="ECO:0000256" key="1">
    <source>
        <dbReference type="ARBA" id="ARBA00022741"/>
    </source>
</evidence>
<dbReference type="GeneID" id="72002632"/>
<feature type="domain" description="Helicase ATP-binding" evidence="3">
    <location>
        <begin position="356"/>
        <end position="609"/>
    </location>
</feature>
<dbReference type="InterPro" id="IPR014001">
    <property type="entry name" value="Helicase_ATP-bd"/>
</dbReference>
<keyword evidence="2" id="KW-0067">ATP-binding</keyword>
<protein>
    <recommendedName>
        <fullName evidence="3">Helicase ATP-binding domain-containing protein</fullName>
    </recommendedName>
</protein>
<dbReference type="RefSeq" id="XP_047773426.1">
    <property type="nucleotide sequence ID" value="XM_047921900.1"/>
</dbReference>
<dbReference type="InterPro" id="IPR000330">
    <property type="entry name" value="SNF2_N"/>
</dbReference>
<feature type="non-terminal residue" evidence="4">
    <location>
        <position position="824"/>
    </location>
</feature>
<evidence type="ECO:0000259" key="3">
    <source>
        <dbReference type="SMART" id="SM00487"/>
    </source>
</evidence>
<comment type="caution">
    <text evidence="4">The sequence shown here is derived from an EMBL/GenBank/DDBJ whole genome shotgun (WGS) entry which is preliminary data.</text>
</comment>
<reference evidence="4 5" key="1">
    <citation type="journal article" date="2021" name="Environ. Microbiol.">
        <title>Gene family expansions and transcriptome signatures uncover fungal adaptations to wood decay.</title>
        <authorList>
            <person name="Hage H."/>
            <person name="Miyauchi S."/>
            <person name="Viragh M."/>
            <person name="Drula E."/>
            <person name="Min B."/>
            <person name="Chaduli D."/>
            <person name="Navarro D."/>
            <person name="Favel A."/>
            <person name="Norest M."/>
            <person name="Lesage-Meessen L."/>
            <person name="Balint B."/>
            <person name="Merenyi Z."/>
            <person name="de Eugenio L."/>
            <person name="Morin E."/>
            <person name="Martinez A.T."/>
            <person name="Baldrian P."/>
            <person name="Stursova M."/>
            <person name="Martinez M.J."/>
            <person name="Novotny C."/>
            <person name="Magnuson J.K."/>
            <person name="Spatafora J.W."/>
            <person name="Maurice S."/>
            <person name="Pangilinan J."/>
            <person name="Andreopoulos W."/>
            <person name="LaButti K."/>
            <person name="Hundley H."/>
            <person name="Na H."/>
            <person name="Kuo A."/>
            <person name="Barry K."/>
            <person name="Lipzen A."/>
            <person name="Henrissat B."/>
            <person name="Riley R."/>
            <person name="Ahrendt S."/>
            <person name="Nagy L.G."/>
            <person name="Grigoriev I.V."/>
            <person name="Martin F."/>
            <person name="Rosso M.N."/>
        </authorList>
    </citation>
    <scope>NUCLEOTIDE SEQUENCE [LARGE SCALE GENOMIC DNA]</scope>
    <source>
        <strain evidence="4 5">CIRM-BRFM 1785</strain>
    </source>
</reference>
<evidence type="ECO:0000256" key="2">
    <source>
        <dbReference type="ARBA" id="ARBA00022840"/>
    </source>
</evidence>
<dbReference type="Pfam" id="PF00176">
    <property type="entry name" value="SNF2-rel_dom"/>
    <property type="match status" value="1"/>
</dbReference>
<gene>
    <name evidence="4" type="ORF">C8Q71DRAFT_727813</name>
</gene>
<keyword evidence="5" id="KW-1185">Reference proteome</keyword>
<dbReference type="Gene3D" id="3.40.50.300">
    <property type="entry name" value="P-loop containing nucleotide triphosphate hydrolases"/>
    <property type="match status" value="1"/>
</dbReference>
<name>A0ABQ8K095_9APHY</name>
<proteinExistence type="predicted"/>
<evidence type="ECO:0000313" key="5">
    <source>
        <dbReference type="Proteomes" id="UP000814176"/>
    </source>
</evidence>
<dbReference type="EMBL" id="JADCUA010000034">
    <property type="protein sequence ID" value="KAH9830063.1"/>
    <property type="molecule type" value="Genomic_DNA"/>
</dbReference>